<reference evidence="2" key="3">
    <citation type="submission" date="2020-12" db="UniProtKB">
        <authorList>
            <consortium name="EnsemblPlants"/>
        </authorList>
    </citation>
    <scope>IDENTIFICATION</scope>
</reference>
<keyword evidence="3" id="KW-1185">Reference proteome</keyword>
<dbReference type="Proteomes" id="UP000006727">
    <property type="component" value="Chromosome 5"/>
</dbReference>
<dbReference type="EnsemblPlants" id="Pp3c5_17340V3.1">
    <property type="protein sequence ID" value="PAC:32953654.CDS.1"/>
    <property type="gene ID" value="Pp3c5_17340"/>
</dbReference>
<sequence length="100" mass="11380">MFGWELGWLNAHMMHEMRRGSSRTVGGCVGCIPCYGMGNAVLDDTYCVCLNDLAHKWQARMGAGTFERLRVGRGFRIARCEDVRRVLSLRRLARTRLSES</sequence>
<dbReference type="AlphaFoldDB" id="A0A2K1KK47"/>
<reference evidence="1 3" key="2">
    <citation type="journal article" date="2018" name="Plant J.">
        <title>The Physcomitrella patens chromosome-scale assembly reveals moss genome structure and evolution.</title>
        <authorList>
            <person name="Lang D."/>
            <person name="Ullrich K.K."/>
            <person name="Murat F."/>
            <person name="Fuchs J."/>
            <person name="Jenkins J."/>
            <person name="Haas F.B."/>
            <person name="Piednoel M."/>
            <person name="Gundlach H."/>
            <person name="Van Bel M."/>
            <person name="Meyberg R."/>
            <person name="Vives C."/>
            <person name="Morata J."/>
            <person name="Symeonidi A."/>
            <person name="Hiss M."/>
            <person name="Muchero W."/>
            <person name="Kamisugi Y."/>
            <person name="Saleh O."/>
            <person name="Blanc G."/>
            <person name="Decker E.L."/>
            <person name="van Gessel N."/>
            <person name="Grimwood J."/>
            <person name="Hayes R.D."/>
            <person name="Graham S.W."/>
            <person name="Gunter L.E."/>
            <person name="McDaniel S.F."/>
            <person name="Hoernstein S.N.W."/>
            <person name="Larsson A."/>
            <person name="Li F.W."/>
            <person name="Perroud P.F."/>
            <person name="Phillips J."/>
            <person name="Ranjan P."/>
            <person name="Rokshar D.S."/>
            <person name="Rothfels C.J."/>
            <person name="Schneider L."/>
            <person name="Shu S."/>
            <person name="Stevenson D.W."/>
            <person name="Thummler F."/>
            <person name="Tillich M."/>
            <person name="Villarreal Aguilar J.C."/>
            <person name="Widiez T."/>
            <person name="Wong G.K."/>
            <person name="Wymore A."/>
            <person name="Zhang Y."/>
            <person name="Zimmer A.D."/>
            <person name="Quatrano R.S."/>
            <person name="Mayer K.F.X."/>
            <person name="Goodstein D."/>
            <person name="Casacuberta J.M."/>
            <person name="Vandepoele K."/>
            <person name="Reski R."/>
            <person name="Cuming A.C."/>
            <person name="Tuskan G.A."/>
            <person name="Maumus F."/>
            <person name="Salse J."/>
            <person name="Schmutz J."/>
            <person name="Rensing S.A."/>
        </authorList>
    </citation>
    <scope>NUCLEOTIDE SEQUENCE [LARGE SCALE GENOMIC DNA]</scope>
    <source>
        <strain evidence="2 3">cv. Gransden 2004</strain>
    </source>
</reference>
<name>A0A2K1KK47_PHYPA</name>
<protein>
    <submittedName>
        <fullName evidence="1 2">Uncharacterized protein</fullName>
    </submittedName>
</protein>
<reference evidence="1 3" key="1">
    <citation type="journal article" date="2008" name="Science">
        <title>The Physcomitrella genome reveals evolutionary insights into the conquest of land by plants.</title>
        <authorList>
            <person name="Rensing S."/>
            <person name="Lang D."/>
            <person name="Zimmer A."/>
            <person name="Terry A."/>
            <person name="Salamov A."/>
            <person name="Shapiro H."/>
            <person name="Nishiyama T."/>
            <person name="Perroud P.-F."/>
            <person name="Lindquist E."/>
            <person name="Kamisugi Y."/>
            <person name="Tanahashi T."/>
            <person name="Sakakibara K."/>
            <person name="Fujita T."/>
            <person name="Oishi K."/>
            <person name="Shin-I T."/>
            <person name="Kuroki Y."/>
            <person name="Toyoda A."/>
            <person name="Suzuki Y."/>
            <person name="Hashimoto A."/>
            <person name="Yamaguchi K."/>
            <person name="Sugano A."/>
            <person name="Kohara Y."/>
            <person name="Fujiyama A."/>
            <person name="Anterola A."/>
            <person name="Aoki S."/>
            <person name="Ashton N."/>
            <person name="Barbazuk W.B."/>
            <person name="Barker E."/>
            <person name="Bennetzen J."/>
            <person name="Bezanilla M."/>
            <person name="Blankenship R."/>
            <person name="Cho S.H."/>
            <person name="Dutcher S."/>
            <person name="Estelle M."/>
            <person name="Fawcett J.A."/>
            <person name="Gundlach H."/>
            <person name="Hanada K."/>
            <person name="Heyl A."/>
            <person name="Hicks K.A."/>
            <person name="Hugh J."/>
            <person name="Lohr M."/>
            <person name="Mayer K."/>
            <person name="Melkozernov A."/>
            <person name="Murata T."/>
            <person name="Nelson D."/>
            <person name="Pils B."/>
            <person name="Prigge M."/>
            <person name="Reiss B."/>
            <person name="Renner T."/>
            <person name="Rombauts S."/>
            <person name="Rushton P."/>
            <person name="Sanderfoot A."/>
            <person name="Schween G."/>
            <person name="Shiu S.-H."/>
            <person name="Stueber K."/>
            <person name="Theodoulou F.L."/>
            <person name="Tu H."/>
            <person name="Van de Peer Y."/>
            <person name="Verrier P.J."/>
            <person name="Waters E."/>
            <person name="Wood A."/>
            <person name="Yang L."/>
            <person name="Cove D."/>
            <person name="Cuming A."/>
            <person name="Hasebe M."/>
            <person name="Lucas S."/>
            <person name="Mishler D.B."/>
            <person name="Reski R."/>
            <person name="Grigoriev I."/>
            <person name="Quatrano R.S."/>
            <person name="Boore J.L."/>
        </authorList>
    </citation>
    <scope>NUCLEOTIDE SEQUENCE [LARGE SCALE GENOMIC DNA]</scope>
    <source>
        <strain evidence="2 3">cv. Gransden 2004</strain>
    </source>
</reference>
<gene>
    <name evidence="2" type="primary">LOC112282882</name>
    <name evidence="1" type="ORF">PHYPA_007821</name>
</gene>
<dbReference type="Gramene" id="Pp3c5_17340V3.1">
    <property type="protein sequence ID" value="PAC:32953654.CDS.1"/>
    <property type="gene ID" value="Pp3c5_17340"/>
</dbReference>
<dbReference type="EMBL" id="ABEU02000005">
    <property type="protein sequence ID" value="PNR54145.1"/>
    <property type="molecule type" value="Genomic_DNA"/>
</dbReference>
<accession>A0A2K1KK47</accession>
<organism evidence="1">
    <name type="scientific">Physcomitrium patens</name>
    <name type="common">Spreading-leaved earth moss</name>
    <name type="synonym">Physcomitrella patens</name>
    <dbReference type="NCBI Taxonomy" id="3218"/>
    <lineage>
        <taxon>Eukaryota</taxon>
        <taxon>Viridiplantae</taxon>
        <taxon>Streptophyta</taxon>
        <taxon>Embryophyta</taxon>
        <taxon>Bryophyta</taxon>
        <taxon>Bryophytina</taxon>
        <taxon>Bryopsida</taxon>
        <taxon>Funariidae</taxon>
        <taxon>Funariales</taxon>
        <taxon>Funariaceae</taxon>
        <taxon>Physcomitrium</taxon>
    </lineage>
</organism>
<evidence type="ECO:0000313" key="3">
    <source>
        <dbReference type="Proteomes" id="UP000006727"/>
    </source>
</evidence>
<proteinExistence type="predicted"/>
<evidence type="ECO:0000313" key="2">
    <source>
        <dbReference type="EnsemblPlants" id="PAC:32953654.CDS.1"/>
    </source>
</evidence>
<evidence type="ECO:0000313" key="1">
    <source>
        <dbReference type="EMBL" id="PNR54145.1"/>
    </source>
</evidence>